<keyword evidence="9" id="KW-0862">Zinc</keyword>
<keyword evidence="5" id="KW-0645">Protease</keyword>
<evidence type="ECO:0000256" key="9">
    <source>
        <dbReference type="ARBA" id="ARBA00022833"/>
    </source>
</evidence>
<evidence type="ECO:0000256" key="10">
    <source>
        <dbReference type="ARBA" id="ARBA00022837"/>
    </source>
</evidence>
<sequence length="250" mass="26781">YDSWRSKKITLPAGAKGPTVYFKFEAKTSGPNYDHYAIDNLIINGATLPVSGGSSPNVSNTAPASAVKAEGAESPTTRLNGTNFHASSGGIFSNSFGSGSVTDPAMLAPSGLGTGAFGSFKAHFGSWLFGFYGKTDANKIRRLTTGPINTTSATTMQFYLIEGNQYNGGNNPEPPDTFTVSYSQNGSTWTTLWEYIPANTYDSWTNKSITLPSAAKRTTIYFRFEAKTTGADYDHYAMDNLIINGATFTP</sequence>
<dbReference type="PANTHER" id="PTHR11841">
    <property type="entry name" value="REELIN"/>
    <property type="match status" value="1"/>
</dbReference>
<dbReference type="GO" id="GO:0046872">
    <property type="term" value="F:metal ion binding"/>
    <property type="evidence" value="ECO:0007669"/>
    <property type="project" value="UniProtKB-KW"/>
</dbReference>
<dbReference type="PANTHER" id="PTHR11841:SF1">
    <property type="entry name" value="REELIN"/>
    <property type="match status" value="1"/>
</dbReference>
<evidence type="ECO:0000256" key="2">
    <source>
        <dbReference type="ARBA" id="ARBA00022473"/>
    </source>
</evidence>
<evidence type="ECO:0000256" key="4">
    <source>
        <dbReference type="ARBA" id="ARBA00022530"/>
    </source>
</evidence>
<dbReference type="NCBIfam" id="NF038128">
    <property type="entry name" value="choice_anch_J"/>
    <property type="match status" value="1"/>
</dbReference>
<name>A0A382SA52_9ZZZZ</name>
<dbReference type="GO" id="GO:0007417">
    <property type="term" value="P:central nervous system development"/>
    <property type="evidence" value="ECO:0007669"/>
    <property type="project" value="InterPro"/>
</dbReference>
<evidence type="ECO:0000256" key="8">
    <source>
        <dbReference type="ARBA" id="ARBA00022825"/>
    </source>
</evidence>
<dbReference type="InterPro" id="IPR013320">
    <property type="entry name" value="ConA-like_dom_sf"/>
</dbReference>
<keyword evidence="10" id="KW-0106">Calcium</keyword>
<dbReference type="InterPro" id="IPR049419">
    <property type="entry name" value="Reelin_subrepeat-B"/>
</dbReference>
<dbReference type="EMBL" id="UINC01127300">
    <property type="protein sequence ID" value="SVD06325.1"/>
    <property type="molecule type" value="Genomic_DNA"/>
</dbReference>
<dbReference type="GO" id="GO:0070325">
    <property type="term" value="F:lipoprotein particle receptor binding"/>
    <property type="evidence" value="ECO:0007669"/>
    <property type="project" value="InterPro"/>
</dbReference>
<reference evidence="12" key="1">
    <citation type="submission" date="2018-05" db="EMBL/GenBank/DDBJ databases">
        <authorList>
            <person name="Lanie J.A."/>
            <person name="Ng W.-L."/>
            <person name="Kazmierczak K.M."/>
            <person name="Andrzejewski T.M."/>
            <person name="Davidsen T.M."/>
            <person name="Wayne K.J."/>
            <person name="Tettelin H."/>
            <person name="Glass J.I."/>
            <person name="Rusch D."/>
            <person name="Podicherti R."/>
            <person name="Tsui H.-C.T."/>
            <person name="Winkler M.E."/>
        </authorList>
    </citation>
    <scope>NUCLEOTIDE SEQUENCE</scope>
</reference>
<accession>A0A382SA52</accession>
<evidence type="ECO:0000256" key="6">
    <source>
        <dbReference type="ARBA" id="ARBA00022723"/>
    </source>
</evidence>
<evidence type="ECO:0008006" key="13">
    <source>
        <dbReference type="Google" id="ProtNLM"/>
    </source>
</evidence>
<dbReference type="AlphaFoldDB" id="A0A382SA52"/>
<comment type="subcellular location">
    <subcellularLocation>
        <location evidence="1">Secreted</location>
        <location evidence="1">Extracellular space</location>
        <location evidence="1">Extracellular matrix</location>
    </subcellularLocation>
</comment>
<dbReference type="InterPro" id="IPR034968">
    <property type="entry name" value="Reelin"/>
</dbReference>
<proteinExistence type="predicted"/>
<evidence type="ECO:0000256" key="3">
    <source>
        <dbReference type="ARBA" id="ARBA00022525"/>
    </source>
</evidence>
<protein>
    <recommendedName>
        <fullName evidence="13">MAM domain-containing protein</fullName>
    </recommendedName>
</protein>
<keyword evidence="2" id="KW-0217">Developmental protein</keyword>
<dbReference type="GO" id="GO:0007155">
    <property type="term" value="P:cell adhesion"/>
    <property type="evidence" value="ECO:0007669"/>
    <property type="project" value="UniProtKB-KW"/>
</dbReference>
<keyword evidence="11" id="KW-0130">Cell adhesion</keyword>
<evidence type="ECO:0000256" key="7">
    <source>
        <dbReference type="ARBA" id="ARBA00022801"/>
    </source>
</evidence>
<keyword evidence="6" id="KW-0479">Metal-binding</keyword>
<dbReference type="Gene3D" id="2.60.120.260">
    <property type="entry name" value="Galactose-binding domain-like"/>
    <property type="match status" value="2"/>
</dbReference>
<feature type="non-terminal residue" evidence="12">
    <location>
        <position position="1"/>
    </location>
</feature>
<evidence type="ECO:0000256" key="1">
    <source>
        <dbReference type="ARBA" id="ARBA00004498"/>
    </source>
</evidence>
<keyword evidence="8" id="KW-0720">Serine protease</keyword>
<dbReference type="GO" id="GO:0006508">
    <property type="term" value="P:proteolysis"/>
    <property type="evidence" value="ECO:0007669"/>
    <property type="project" value="UniProtKB-KW"/>
</dbReference>
<dbReference type="Pfam" id="PF21471">
    <property type="entry name" value="Reelin_subrepeat-B"/>
    <property type="match status" value="1"/>
</dbReference>
<keyword evidence="3" id="KW-0964">Secreted</keyword>
<keyword evidence="4" id="KW-0272">Extracellular matrix</keyword>
<dbReference type="SUPFAM" id="SSF49899">
    <property type="entry name" value="Concanavalin A-like lectins/glucanases"/>
    <property type="match status" value="1"/>
</dbReference>
<evidence type="ECO:0000256" key="11">
    <source>
        <dbReference type="ARBA" id="ARBA00022889"/>
    </source>
</evidence>
<keyword evidence="7" id="KW-0378">Hydrolase</keyword>
<evidence type="ECO:0000313" key="12">
    <source>
        <dbReference type="EMBL" id="SVD06325.1"/>
    </source>
</evidence>
<dbReference type="GO" id="GO:0008236">
    <property type="term" value="F:serine-type peptidase activity"/>
    <property type="evidence" value="ECO:0007669"/>
    <property type="project" value="UniProtKB-KW"/>
</dbReference>
<evidence type="ECO:0000256" key="5">
    <source>
        <dbReference type="ARBA" id="ARBA00022670"/>
    </source>
</evidence>
<dbReference type="GO" id="GO:0001764">
    <property type="term" value="P:neuron migration"/>
    <property type="evidence" value="ECO:0007669"/>
    <property type="project" value="InterPro"/>
</dbReference>
<organism evidence="12">
    <name type="scientific">marine metagenome</name>
    <dbReference type="NCBI Taxonomy" id="408172"/>
    <lineage>
        <taxon>unclassified sequences</taxon>
        <taxon>metagenomes</taxon>
        <taxon>ecological metagenomes</taxon>
    </lineage>
</organism>
<gene>
    <name evidence="12" type="ORF">METZ01_LOCUS359179</name>
</gene>